<evidence type="ECO:0000313" key="1">
    <source>
        <dbReference type="EMBL" id="OGG75026.1"/>
    </source>
</evidence>
<sequence>MHSAILRLKRRSRNALWCAGWGKSFIRDVSGRAFAALGVGSPPSSRFIDRCPEAQLLVYFPLMIHLIETPVPQTLRVWLRGGIHCKRYVDTYRAISIGKVI</sequence>
<evidence type="ECO:0000313" key="2">
    <source>
        <dbReference type="Proteomes" id="UP000178587"/>
    </source>
</evidence>
<name>A0A1F6EMZ9_9BACT</name>
<organism evidence="1 2">
    <name type="scientific">Candidatus Kaiserbacteria bacterium RIFCSPLOWO2_01_FULL_50_24</name>
    <dbReference type="NCBI Taxonomy" id="1798507"/>
    <lineage>
        <taxon>Bacteria</taxon>
        <taxon>Candidatus Kaiseribacteriota</taxon>
    </lineage>
</organism>
<dbReference type="AlphaFoldDB" id="A0A1F6EMZ9"/>
<proteinExistence type="predicted"/>
<protein>
    <submittedName>
        <fullName evidence="1">Uncharacterized protein</fullName>
    </submittedName>
</protein>
<comment type="caution">
    <text evidence="1">The sequence shown here is derived from an EMBL/GenBank/DDBJ whole genome shotgun (WGS) entry which is preliminary data.</text>
</comment>
<dbReference type="EMBL" id="MFLU01000008">
    <property type="protein sequence ID" value="OGG75026.1"/>
    <property type="molecule type" value="Genomic_DNA"/>
</dbReference>
<reference evidence="1 2" key="1">
    <citation type="journal article" date="2016" name="Nat. Commun.">
        <title>Thousands of microbial genomes shed light on interconnected biogeochemical processes in an aquifer system.</title>
        <authorList>
            <person name="Anantharaman K."/>
            <person name="Brown C.T."/>
            <person name="Hug L.A."/>
            <person name="Sharon I."/>
            <person name="Castelle C.J."/>
            <person name="Probst A.J."/>
            <person name="Thomas B.C."/>
            <person name="Singh A."/>
            <person name="Wilkins M.J."/>
            <person name="Karaoz U."/>
            <person name="Brodie E.L."/>
            <person name="Williams K.H."/>
            <person name="Hubbard S.S."/>
            <person name="Banfield J.F."/>
        </authorList>
    </citation>
    <scope>NUCLEOTIDE SEQUENCE [LARGE SCALE GENOMIC DNA]</scope>
</reference>
<dbReference type="Proteomes" id="UP000178587">
    <property type="component" value="Unassembled WGS sequence"/>
</dbReference>
<gene>
    <name evidence="1" type="ORF">A3A34_00920</name>
</gene>
<accession>A0A1F6EMZ9</accession>